<dbReference type="Pfam" id="PF01593">
    <property type="entry name" value="Amino_oxidase"/>
    <property type="match status" value="1"/>
</dbReference>
<evidence type="ECO:0000256" key="5">
    <source>
        <dbReference type="SAM" id="SignalP"/>
    </source>
</evidence>
<keyword evidence="4" id="KW-0285">Flavoprotein</keyword>
<organism evidence="7 8">
    <name type="scientific">Umbelopsis vinacea</name>
    <dbReference type="NCBI Taxonomy" id="44442"/>
    <lineage>
        <taxon>Eukaryota</taxon>
        <taxon>Fungi</taxon>
        <taxon>Fungi incertae sedis</taxon>
        <taxon>Mucoromycota</taxon>
        <taxon>Mucoromycotina</taxon>
        <taxon>Umbelopsidomycetes</taxon>
        <taxon>Umbelopsidales</taxon>
        <taxon>Umbelopsidaceae</taxon>
        <taxon>Umbelopsis</taxon>
    </lineage>
</organism>
<dbReference type="GO" id="GO:0016491">
    <property type="term" value="F:oxidoreductase activity"/>
    <property type="evidence" value="ECO:0007669"/>
    <property type="project" value="UniProtKB-KW"/>
</dbReference>
<comment type="caution">
    <text evidence="7">The sequence shown here is derived from an EMBL/GenBank/DDBJ whole genome shotgun (WGS) entry which is preliminary data.</text>
</comment>
<comment type="similarity">
    <text evidence="4">Belongs to the flavin monoamine oxidase family.</text>
</comment>
<dbReference type="InterPro" id="IPR001613">
    <property type="entry name" value="Flavin_amine_oxidase"/>
</dbReference>
<dbReference type="GO" id="GO:0006598">
    <property type="term" value="P:polyamine catabolic process"/>
    <property type="evidence" value="ECO:0007669"/>
    <property type="project" value="TreeGrafter"/>
</dbReference>
<dbReference type="Proteomes" id="UP000612746">
    <property type="component" value="Unassembled WGS sequence"/>
</dbReference>
<proteinExistence type="inferred from homology"/>
<sequence length="496" mass="55761">MKLLSLTALSVLILSASAAPANSKTTKAKVAILGGGVAGISAAKELVANGITDFVIVEARDELGGRAHDIEFAGIRVEKGCNWVQGLGSNPINQLSKKWGLQVAPNDGTDVVFYDNHGKVNGTKAYDDFNDALDKTYDVALKRVDEADISSRACFNLVGWYPDTPLKQAAEYYAFDWEFAENPDVTSCNYAQVGDASYGGSFGPDSDGDQFVIDQRGFKYIFLQEANQFLKKNDPRLILNTTVKNIKYSDNGVTITAKDGHKIEADYAISTFSLGVLQHNDVTWSPKLPDWKRVGLSGFHMATYLKLFLAWEDQYWDDNQYTVYADPSNRANSPLSSTWQNFNAFTPKNDTTNIFFATVTQDQAYRVEAMTDEEIKKEVTEVVRSMYGDHVKEPTHMYVPRWHSDPLYRGTYSNWPIGELEEHHLNMKAPVDRVWFTGEAMSREYFGYLQGAWIDGGEVGTKVAQCVKHKCPKQPYYPEILLTDEKPKFVKRQEWI</sequence>
<evidence type="ECO:0000259" key="6">
    <source>
        <dbReference type="Pfam" id="PF01593"/>
    </source>
</evidence>
<protein>
    <recommendedName>
        <fullName evidence="4">Amine oxidase</fullName>
        <ecNumber evidence="4">1.4.3.-</ecNumber>
    </recommendedName>
</protein>
<dbReference type="PANTHER" id="PTHR10742">
    <property type="entry name" value="FLAVIN MONOAMINE OXIDASE"/>
    <property type="match status" value="1"/>
</dbReference>
<feature type="binding site" evidence="3">
    <location>
        <begin position="58"/>
        <end position="59"/>
    </location>
    <ligand>
        <name>FAD</name>
        <dbReference type="ChEBI" id="CHEBI:57692"/>
    </ligand>
</feature>
<dbReference type="EMBL" id="JAEPRA010000012">
    <property type="protein sequence ID" value="KAG2177625.1"/>
    <property type="molecule type" value="Genomic_DNA"/>
</dbReference>
<dbReference type="SUPFAM" id="SSF54373">
    <property type="entry name" value="FAD-linked reductases, C-terminal domain"/>
    <property type="match status" value="1"/>
</dbReference>
<reference evidence="7" key="1">
    <citation type="submission" date="2020-12" db="EMBL/GenBank/DDBJ databases">
        <title>Metabolic potential, ecology and presence of endohyphal bacteria is reflected in genomic diversity of Mucoromycotina.</title>
        <authorList>
            <person name="Muszewska A."/>
            <person name="Okrasinska A."/>
            <person name="Steczkiewicz K."/>
            <person name="Drgas O."/>
            <person name="Orlowska M."/>
            <person name="Perlinska-Lenart U."/>
            <person name="Aleksandrzak-Piekarczyk T."/>
            <person name="Szatraj K."/>
            <person name="Zielenkiewicz U."/>
            <person name="Pilsyk S."/>
            <person name="Malc E."/>
            <person name="Mieczkowski P."/>
            <person name="Kruszewska J.S."/>
            <person name="Biernat P."/>
            <person name="Pawlowska J."/>
        </authorList>
    </citation>
    <scope>NUCLEOTIDE SEQUENCE</scope>
    <source>
        <strain evidence="7">WA0000051536</strain>
    </source>
</reference>
<comment type="cofactor">
    <cofactor evidence="1 4">
        <name>FAD</name>
        <dbReference type="ChEBI" id="CHEBI:57692"/>
    </cofactor>
</comment>
<dbReference type="Gene3D" id="3.90.660.10">
    <property type="match status" value="1"/>
</dbReference>
<keyword evidence="4" id="KW-0274">FAD</keyword>
<feature type="chain" id="PRO_5034150237" description="Amine oxidase" evidence="5">
    <location>
        <begin position="19"/>
        <end position="496"/>
    </location>
</feature>
<feature type="domain" description="Amine oxidase" evidence="6">
    <location>
        <begin position="37"/>
        <end position="457"/>
    </location>
</feature>
<dbReference type="InterPro" id="IPR050281">
    <property type="entry name" value="Flavin_monoamine_oxidase"/>
</dbReference>
<accession>A0A8H7PPM3</accession>
<dbReference type="PRINTS" id="PR00757">
    <property type="entry name" value="AMINEOXDASEF"/>
</dbReference>
<dbReference type="InterPro" id="IPR002937">
    <property type="entry name" value="Amino_oxidase"/>
</dbReference>
<dbReference type="SUPFAM" id="SSF51905">
    <property type="entry name" value="FAD/NAD(P)-binding domain"/>
    <property type="match status" value="1"/>
</dbReference>
<dbReference type="PANTHER" id="PTHR10742:SF313">
    <property type="entry name" value="AMINE OXIDASE"/>
    <property type="match status" value="1"/>
</dbReference>
<feature type="binding site" evidence="3">
    <location>
        <position position="243"/>
    </location>
    <ligand>
        <name>FAD</name>
        <dbReference type="ChEBI" id="CHEBI:57692"/>
    </ligand>
</feature>
<name>A0A8H7PPM3_9FUNG</name>
<evidence type="ECO:0000313" key="7">
    <source>
        <dbReference type="EMBL" id="KAG2177625.1"/>
    </source>
</evidence>
<feature type="signal peptide" evidence="5">
    <location>
        <begin position="1"/>
        <end position="18"/>
    </location>
</feature>
<keyword evidence="5" id="KW-0732">Signal</keyword>
<evidence type="ECO:0000313" key="8">
    <source>
        <dbReference type="Proteomes" id="UP000612746"/>
    </source>
</evidence>
<dbReference type="Gene3D" id="3.50.50.60">
    <property type="entry name" value="FAD/NAD(P)-binding domain"/>
    <property type="match status" value="1"/>
</dbReference>
<evidence type="ECO:0000256" key="3">
    <source>
        <dbReference type="PIRSR" id="PIRSR601613-1"/>
    </source>
</evidence>
<keyword evidence="2 4" id="KW-0560">Oxidoreductase</keyword>
<dbReference type="EC" id="1.4.3.-" evidence="4"/>
<gene>
    <name evidence="7" type="ORF">INT44_008139</name>
</gene>
<keyword evidence="8" id="KW-1185">Reference proteome</keyword>
<dbReference type="AlphaFoldDB" id="A0A8H7PPM3"/>
<dbReference type="OrthoDB" id="5046242at2759"/>
<evidence type="ECO:0000256" key="4">
    <source>
        <dbReference type="RuleBase" id="RU362067"/>
    </source>
</evidence>
<evidence type="ECO:0000256" key="2">
    <source>
        <dbReference type="ARBA" id="ARBA00023002"/>
    </source>
</evidence>
<evidence type="ECO:0000256" key="1">
    <source>
        <dbReference type="ARBA" id="ARBA00001974"/>
    </source>
</evidence>
<dbReference type="InterPro" id="IPR036188">
    <property type="entry name" value="FAD/NAD-bd_sf"/>
</dbReference>